<keyword evidence="3" id="KW-0251">Elongation factor</keyword>
<reference evidence="3 4" key="1">
    <citation type="submission" date="2014-03" db="EMBL/GenBank/DDBJ databases">
        <authorList>
            <person name="Sibley D."/>
            <person name="Venepally P."/>
            <person name="Karamycheva S."/>
            <person name="Hadjithomas M."/>
            <person name="Khan A."/>
            <person name="Brunk B."/>
            <person name="Roos D."/>
            <person name="Caler E."/>
            <person name="Lorenzi H."/>
        </authorList>
    </citation>
    <scope>NUCLEOTIDE SEQUENCE [LARGE SCALE GENOMIC DNA]</scope>
    <source>
        <strain evidence="4">p89</strain>
    </source>
</reference>
<comment type="caution">
    <text evidence="3">The sequence shown here is derived from an EMBL/GenBank/DDBJ whole genome shotgun (WGS) entry which is preliminary data.</text>
</comment>
<keyword evidence="2" id="KW-0472">Membrane</keyword>
<organism evidence="3 4">
    <name type="scientific">Toxoplasma gondii p89</name>
    <dbReference type="NCBI Taxonomy" id="943119"/>
    <lineage>
        <taxon>Eukaryota</taxon>
        <taxon>Sar</taxon>
        <taxon>Alveolata</taxon>
        <taxon>Apicomplexa</taxon>
        <taxon>Conoidasida</taxon>
        <taxon>Coccidia</taxon>
        <taxon>Eucoccidiorida</taxon>
        <taxon>Eimeriorina</taxon>
        <taxon>Sarcocystidae</taxon>
        <taxon>Toxoplasma</taxon>
    </lineage>
</organism>
<dbReference type="Proteomes" id="UP000028828">
    <property type="component" value="Unassembled WGS sequence"/>
</dbReference>
<dbReference type="EMBL" id="AEYI02001040">
    <property type="protein sequence ID" value="KFG42242.1"/>
    <property type="molecule type" value="Genomic_DNA"/>
</dbReference>
<feature type="region of interest" description="Disordered" evidence="1">
    <location>
        <begin position="449"/>
        <end position="558"/>
    </location>
</feature>
<sequence>MGRPWFLSPLCFSSLPCRNGFILVSLLFVFLLPPALFLSLLLCILRLSRSSKTPSLFFSTASLHRLAFVLRVPLRLCFLPCSPENLSSFFSPCCSSLPFPRPLHCAAQKSSPPSSLQRASAHHTSHGGEDARQLRPLSPSGMSPPVLSFRSILLFLSRFLVSTFLRMHLPQLVISCVLSAVRRRRREPRQRIHSLLPLLSSLLLLSKTGEPPATAWSLEIAAVRPSACSSTLRFSSRSRFYPHSVSFFSFLPSCEFQSPSVSSFAPRASCHGSFGPPSSSRLLPGARQERSLFASAFSPSYSSTPEKATRLFSGLPLFHAAFSSFFREPLLSSLHRAHAASCPLTFWLLPLSRLSYVGSSFSPSFVSPPRLSLSPLPRPSLPPSLLPSSLSRSFLPLSFSASPHSLSLSPLSSGCLSALAPPSGVGPSSLLSDASPTPSALFSELLGSASSLGSQPPEDAERRDQLETRRLPLHHMKGTGREHSPQPRRPRYTGGPHHAERVPEAFPSHRFPPQLSPPSPLPPPSPPRSPPLSPGSTTPRAHSRFCGRAPAFRNGQTRREIPSGASALESTSVAPFCHHQAETEVRDPLSARSLEDSPRHPRLCRLQHLSRALRCPERPGESPAETSAPRQGSPLSAFHLRPTHGQQAASRRQLPAGPSSGSVLADREQRGAARRRPEPGDGGASFRPETEGIPWSPRKPRGALRDRPTDAALGILEKEKRANEKRTNQAVSPDTRLEIGAVYEAVVTNVASGQRAFLRLVRRVSPVSEETGAAAKDDGGAEGVGTAPARSLNVAVTVHISRISRSMRVGGETRTRSPAIGEILSLGASVLVTPLPVGSESPFAATHVSEGGLTPPASFRGQRNLKEPGTDLLDTTLWRACRTRKRIS</sequence>
<feature type="compositionally biased region" description="Polar residues" evidence="1">
    <location>
        <begin position="108"/>
        <end position="118"/>
    </location>
</feature>
<keyword evidence="2" id="KW-0812">Transmembrane</keyword>
<feature type="transmembrane region" description="Helical" evidence="2">
    <location>
        <begin position="20"/>
        <end position="44"/>
    </location>
</feature>
<dbReference type="GO" id="GO:0003746">
    <property type="term" value="F:translation elongation factor activity"/>
    <property type="evidence" value="ECO:0007669"/>
    <property type="project" value="UniProtKB-KW"/>
</dbReference>
<accession>A0A086KCX4</accession>
<protein>
    <submittedName>
        <fullName evidence="3">Elongation factor Tu GTP binding domain-containing protein</fullName>
    </submittedName>
</protein>
<keyword evidence="3" id="KW-0648">Protein biosynthesis</keyword>
<evidence type="ECO:0000256" key="1">
    <source>
        <dbReference type="SAM" id="MobiDB-lite"/>
    </source>
</evidence>
<proteinExistence type="predicted"/>
<feature type="compositionally biased region" description="Pro residues" evidence="1">
    <location>
        <begin position="514"/>
        <end position="533"/>
    </location>
</feature>
<feature type="region of interest" description="Disordered" evidence="1">
    <location>
        <begin position="108"/>
        <end position="139"/>
    </location>
</feature>
<evidence type="ECO:0000313" key="3">
    <source>
        <dbReference type="EMBL" id="KFG42242.1"/>
    </source>
</evidence>
<dbReference type="VEuPathDB" id="ToxoDB:TGP89_228350A"/>
<evidence type="ECO:0000256" key="2">
    <source>
        <dbReference type="SAM" id="Phobius"/>
    </source>
</evidence>
<feature type="compositionally biased region" description="Polar residues" evidence="1">
    <location>
        <begin position="624"/>
        <end position="634"/>
    </location>
</feature>
<evidence type="ECO:0000313" key="4">
    <source>
        <dbReference type="Proteomes" id="UP000028828"/>
    </source>
</evidence>
<name>A0A086KCX4_TOXGO</name>
<dbReference type="AlphaFoldDB" id="A0A086KCX4"/>
<feature type="region of interest" description="Disordered" evidence="1">
    <location>
        <begin position="614"/>
        <end position="707"/>
    </location>
</feature>
<keyword evidence="2" id="KW-1133">Transmembrane helix</keyword>
<gene>
    <name evidence="3" type="ORF">TGP89_228350A</name>
</gene>
<feature type="compositionally biased region" description="Basic and acidic residues" evidence="1">
    <location>
        <begin position="459"/>
        <end position="470"/>
    </location>
</feature>
<feature type="compositionally biased region" description="Basic and acidic residues" evidence="1">
    <location>
        <begin position="665"/>
        <end position="679"/>
    </location>
</feature>